<evidence type="ECO:0000313" key="2">
    <source>
        <dbReference type="Proteomes" id="UP001381693"/>
    </source>
</evidence>
<sequence length="119" mass="14250">MKYVPSLFQGRELKYTGFSKVPRSYRDCSGFKIPKYREEWYDVSCTETYRFCAACHEREPLILKMRGLCEDSLDATFFKMVDQYGEMPWFKSFTRYNIVYDKNGTWLLFDCIFVSKTIS</sequence>
<organism evidence="1 2">
    <name type="scientific">Halocaridina rubra</name>
    <name type="common">Hawaiian red shrimp</name>
    <dbReference type="NCBI Taxonomy" id="373956"/>
    <lineage>
        <taxon>Eukaryota</taxon>
        <taxon>Metazoa</taxon>
        <taxon>Ecdysozoa</taxon>
        <taxon>Arthropoda</taxon>
        <taxon>Crustacea</taxon>
        <taxon>Multicrustacea</taxon>
        <taxon>Malacostraca</taxon>
        <taxon>Eumalacostraca</taxon>
        <taxon>Eucarida</taxon>
        <taxon>Decapoda</taxon>
        <taxon>Pleocyemata</taxon>
        <taxon>Caridea</taxon>
        <taxon>Atyoidea</taxon>
        <taxon>Atyidae</taxon>
        <taxon>Halocaridina</taxon>
    </lineage>
</organism>
<accession>A0AAN8WBQ4</accession>
<gene>
    <name evidence="1" type="ORF">SK128_012578</name>
</gene>
<dbReference type="Proteomes" id="UP001381693">
    <property type="component" value="Unassembled WGS sequence"/>
</dbReference>
<evidence type="ECO:0000313" key="1">
    <source>
        <dbReference type="EMBL" id="KAK7027878.1"/>
    </source>
</evidence>
<name>A0AAN8WBQ4_HALRR</name>
<keyword evidence="2" id="KW-1185">Reference proteome</keyword>
<comment type="caution">
    <text evidence="1">The sequence shown here is derived from an EMBL/GenBank/DDBJ whole genome shotgun (WGS) entry which is preliminary data.</text>
</comment>
<dbReference type="EMBL" id="JAXCGZ010022673">
    <property type="protein sequence ID" value="KAK7027878.1"/>
    <property type="molecule type" value="Genomic_DNA"/>
</dbReference>
<proteinExistence type="predicted"/>
<protein>
    <submittedName>
        <fullName evidence="1">Uncharacterized protein</fullName>
    </submittedName>
</protein>
<reference evidence="1 2" key="1">
    <citation type="submission" date="2023-11" db="EMBL/GenBank/DDBJ databases">
        <title>Halocaridina rubra genome assembly.</title>
        <authorList>
            <person name="Smith C."/>
        </authorList>
    </citation>
    <scope>NUCLEOTIDE SEQUENCE [LARGE SCALE GENOMIC DNA]</scope>
    <source>
        <strain evidence="1">EP-1</strain>
        <tissue evidence="1">Whole</tissue>
    </source>
</reference>
<dbReference type="AlphaFoldDB" id="A0AAN8WBQ4"/>